<dbReference type="InterPro" id="IPR013102">
    <property type="entry name" value="PYNP_C"/>
</dbReference>
<dbReference type="InterPro" id="IPR035902">
    <property type="entry name" value="Nuc_phospho_transferase"/>
</dbReference>
<comment type="similarity">
    <text evidence="4">Belongs to the thymidine/pyrimidine-nucleoside phosphorylase family. Type 2 subfamily.</text>
</comment>
<evidence type="ECO:0000256" key="4">
    <source>
        <dbReference type="HAMAP-Rule" id="MF_00703"/>
    </source>
</evidence>
<evidence type="ECO:0000256" key="1">
    <source>
        <dbReference type="ARBA" id="ARBA00022676"/>
    </source>
</evidence>
<dbReference type="Pfam" id="PF07831">
    <property type="entry name" value="PYNP_C"/>
    <property type="match status" value="1"/>
</dbReference>
<comment type="catalytic activity">
    <reaction evidence="3 4">
        <text>thymidine + phosphate = 2-deoxy-alpha-D-ribose 1-phosphate + thymine</text>
        <dbReference type="Rhea" id="RHEA:16037"/>
        <dbReference type="ChEBI" id="CHEBI:17748"/>
        <dbReference type="ChEBI" id="CHEBI:17821"/>
        <dbReference type="ChEBI" id="CHEBI:43474"/>
        <dbReference type="ChEBI" id="CHEBI:57259"/>
        <dbReference type="EC" id="2.4.2.4"/>
    </reaction>
</comment>
<dbReference type="InterPro" id="IPR028579">
    <property type="entry name" value="Thym_Pase_Put"/>
</dbReference>
<evidence type="ECO:0000256" key="3">
    <source>
        <dbReference type="ARBA" id="ARBA00048550"/>
    </source>
</evidence>
<gene>
    <name evidence="6" type="ORF">ACFQ35_10125</name>
</gene>
<dbReference type="InterPro" id="IPR017872">
    <property type="entry name" value="Pyrmidine_PPase_CS"/>
</dbReference>
<comment type="caution">
    <text evidence="6">The sequence shown here is derived from an EMBL/GenBank/DDBJ whole genome shotgun (WGS) entry which is preliminary data.</text>
</comment>
<dbReference type="SUPFAM" id="SSF54680">
    <property type="entry name" value="Pyrimidine nucleoside phosphorylase C-terminal domain"/>
    <property type="match status" value="1"/>
</dbReference>
<dbReference type="SUPFAM" id="SSF52418">
    <property type="entry name" value="Nucleoside phosphorylase/phosphoribosyltransferase catalytic domain"/>
    <property type="match status" value="1"/>
</dbReference>
<keyword evidence="1 4" id="KW-0328">Glycosyltransferase</keyword>
<dbReference type="NCBIfam" id="TIGR02645">
    <property type="entry name" value="ARCH_P_rylase"/>
    <property type="match status" value="1"/>
</dbReference>
<keyword evidence="7" id="KW-1185">Reference proteome</keyword>
<dbReference type="Proteomes" id="UP001597263">
    <property type="component" value="Unassembled WGS sequence"/>
</dbReference>
<dbReference type="InterPro" id="IPR013466">
    <property type="entry name" value="Thymidine/AMP_Pase"/>
</dbReference>
<feature type="domain" description="Pyrimidine nucleoside phosphorylase C-terminal" evidence="5">
    <location>
        <begin position="433"/>
        <end position="500"/>
    </location>
</feature>
<dbReference type="Pfam" id="PF00591">
    <property type="entry name" value="Glycos_transf_3"/>
    <property type="match status" value="1"/>
</dbReference>
<dbReference type="SUPFAM" id="SSF47648">
    <property type="entry name" value="Nucleoside phosphorylase/phosphoribosyltransferase N-terminal domain"/>
    <property type="match status" value="1"/>
</dbReference>
<dbReference type="EC" id="2.4.2.4" evidence="4"/>
<dbReference type="Gene3D" id="3.40.1030.10">
    <property type="entry name" value="Nucleoside phosphorylase/phosphoribosyltransferase catalytic domain"/>
    <property type="match status" value="1"/>
</dbReference>
<keyword evidence="2 4" id="KW-0808">Transferase</keyword>
<sequence>MNTVITDHPPLKARRLGLYTQHQAIVIMRTDCPACHSAGITSRSHVQVSAGDRSIYAELLQIDSDLLALDTIGLSQTAWELLGVTEGDPVEISHPPALTSLSYIRSRIYGNRFDDKGLSAIIEDVVARRYTDVHLAAFLTASATPPLDTQETIYLTKAMIGAGERLNWDKEIVLDKHCVGGLPGNRTTPLVVAIVTAHGLTMPKTSSRAITSPAGTADTMETITPVNLELGKLKQVVKEQGGCMAWGGAVQLSPADDVFIRVERDLDIDTEGQLVASVLSKKVAAGSTHVVIDIPVGPTAKVRSLEAADQLASLLTSVGKEFGLTVACIYTDGSQPVGNGIGPALEALDVLAVLRNEEGAPQDLRERAAVLAGAALEIGGVAEKGQGTALALATLADGRAWEKFRAICIAQGGLQIPEVAPHFYTMTAQHDGLVNSIDNRVLARVAKLAGAPLSTGAGIRMEVRLGDYVHKGQPLFRIYASAPGELAYAVQFAKEAEMLIEIQPFI</sequence>
<dbReference type="NCBIfam" id="NF003338">
    <property type="entry name" value="PRK04350.1"/>
    <property type="match status" value="1"/>
</dbReference>
<dbReference type="Gene3D" id="1.20.970.50">
    <property type="match status" value="1"/>
</dbReference>
<dbReference type="InterPro" id="IPR036566">
    <property type="entry name" value="PYNP-like_C_sf"/>
</dbReference>
<reference evidence="7" key="1">
    <citation type="journal article" date="2019" name="Int. J. Syst. Evol. Microbiol.">
        <title>The Global Catalogue of Microorganisms (GCM) 10K type strain sequencing project: providing services to taxonomists for standard genome sequencing and annotation.</title>
        <authorList>
            <consortium name="The Broad Institute Genomics Platform"/>
            <consortium name="The Broad Institute Genome Sequencing Center for Infectious Disease"/>
            <person name="Wu L."/>
            <person name="Ma J."/>
        </authorList>
    </citation>
    <scope>NUCLEOTIDE SEQUENCE [LARGE SCALE GENOMIC DNA]</scope>
    <source>
        <strain evidence="7">CCUG 49584</strain>
    </source>
</reference>
<evidence type="ECO:0000256" key="2">
    <source>
        <dbReference type="ARBA" id="ARBA00022679"/>
    </source>
</evidence>
<name>A0ABW3V616_9HYPH</name>
<dbReference type="SMART" id="SM00941">
    <property type="entry name" value="PYNP_C"/>
    <property type="match status" value="1"/>
</dbReference>
<evidence type="ECO:0000259" key="5">
    <source>
        <dbReference type="SMART" id="SM00941"/>
    </source>
</evidence>
<dbReference type="InterPro" id="IPR000053">
    <property type="entry name" value="Thymidine/pyrmidine_PPase"/>
</dbReference>
<dbReference type="EMBL" id="JBHTMA010000037">
    <property type="protein sequence ID" value="MFD1227491.1"/>
    <property type="molecule type" value="Genomic_DNA"/>
</dbReference>
<dbReference type="PROSITE" id="PS00647">
    <property type="entry name" value="THYMID_PHOSPHORYLASE"/>
    <property type="match status" value="1"/>
</dbReference>
<evidence type="ECO:0000313" key="7">
    <source>
        <dbReference type="Proteomes" id="UP001597263"/>
    </source>
</evidence>
<dbReference type="Gene3D" id="3.90.1170.30">
    <property type="entry name" value="Pyrimidine nucleoside phosphorylase-like, C-terminal domain"/>
    <property type="match status" value="1"/>
</dbReference>
<dbReference type="PANTHER" id="PTHR10515">
    <property type="entry name" value="THYMIDINE PHOSPHORYLASE"/>
    <property type="match status" value="1"/>
</dbReference>
<dbReference type="InterPro" id="IPR036320">
    <property type="entry name" value="Glycosyl_Trfase_fam3_N_dom_sf"/>
</dbReference>
<dbReference type="RefSeq" id="WP_289386176.1">
    <property type="nucleotide sequence ID" value="NZ_JAUCBM010000002.1"/>
</dbReference>
<dbReference type="InterPro" id="IPR000312">
    <property type="entry name" value="Glycosyl_Trfase_fam3"/>
</dbReference>
<dbReference type="Pfam" id="PF02885">
    <property type="entry name" value="Glycos_trans_3N"/>
    <property type="match status" value="1"/>
</dbReference>
<dbReference type="HAMAP" id="MF_00703">
    <property type="entry name" value="Thymid_phosp_2"/>
    <property type="match status" value="1"/>
</dbReference>
<proteinExistence type="inferred from homology"/>
<protein>
    <recommendedName>
        <fullName evidence="4">Putative thymidine phosphorylase</fullName>
        <ecNumber evidence="4">2.4.2.4</ecNumber>
    </recommendedName>
    <alternativeName>
        <fullName evidence="4">TdRPase</fullName>
    </alternativeName>
</protein>
<evidence type="ECO:0000313" key="6">
    <source>
        <dbReference type="EMBL" id="MFD1227491.1"/>
    </source>
</evidence>
<accession>A0ABW3V616</accession>
<dbReference type="PANTHER" id="PTHR10515:SF0">
    <property type="entry name" value="THYMIDINE PHOSPHORYLASE"/>
    <property type="match status" value="1"/>
</dbReference>
<dbReference type="InterPro" id="IPR017459">
    <property type="entry name" value="Glycosyl_Trfase_fam3_N_dom"/>
</dbReference>
<organism evidence="6 7">
    <name type="scientific">Pseudochrobactrum kiredjianiae</name>
    <dbReference type="NCBI Taxonomy" id="386305"/>
    <lineage>
        <taxon>Bacteria</taxon>
        <taxon>Pseudomonadati</taxon>
        <taxon>Pseudomonadota</taxon>
        <taxon>Alphaproteobacteria</taxon>
        <taxon>Hyphomicrobiales</taxon>
        <taxon>Brucellaceae</taxon>
        <taxon>Pseudochrobactrum</taxon>
    </lineage>
</organism>